<organism evidence="1 2">
    <name type="scientific">Sphingomonas aurantiaca</name>
    <dbReference type="NCBI Taxonomy" id="185949"/>
    <lineage>
        <taxon>Bacteria</taxon>
        <taxon>Pseudomonadati</taxon>
        <taxon>Pseudomonadota</taxon>
        <taxon>Alphaproteobacteria</taxon>
        <taxon>Sphingomonadales</taxon>
        <taxon>Sphingomonadaceae</taxon>
        <taxon>Sphingomonas</taxon>
    </lineage>
</organism>
<protein>
    <submittedName>
        <fullName evidence="1">Uncharacterized protein</fullName>
    </submittedName>
</protein>
<evidence type="ECO:0000313" key="2">
    <source>
        <dbReference type="Proteomes" id="UP000326857"/>
    </source>
</evidence>
<accession>A0A5E8APC0</accession>
<name>A0A5E8APC0_9SPHN</name>
<reference evidence="1 2" key="1">
    <citation type="submission" date="2019-09" db="EMBL/GenBank/DDBJ databases">
        <authorList>
            <person name="Dittami M. S."/>
        </authorList>
    </citation>
    <scope>NUCLEOTIDE SEQUENCE [LARGE SCALE GENOMIC DNA]</scope>
    <source>
        <strain evidence="1">SPHINGO391</strain>
    </source>
</reference>
<evidence type="ECO:0000313" key="1">
    <source>
        <dbReference type="EMBL" id="VVT31377.1"/>
    </source>
</evidence>
<sequence length="139" mass="16342">MIPRNSPVKRDALWKRYWSIKDEHGCGLYVPILWHLALGGDFSAMVTLADTFAMGGRIADRFSRAGLYYRAHRAGYEYAAQHLAMDAFNRGDLASYRHWLRRAVRFDPDHLKQLKRFETRLPHQTARERGRGRPYRSYD</sequence>
<gene>
    <name evidence="1" type="ORF">SPHINGO391_520156</name>
</gene>
<dbReference type="Proteomes" id="UP000326857">
    <property type="component" value="Unassembled WGS sequence"/>
</dbReference>
<proteinExistence type="predicted"/>
<dbReference type="AlphaFoldDB" id="A0A5E8APC0"/>
<dbReference type="EMBL" id="CABVLI010000048">
    <property type="protein sequence ID" value="VVT31377.1"/>
    <property type="molecule type" value="Genomic_DNA"/>
</dbReference>